<sequence>MDFTDIRYTKADGIATITFNRPEVMNAARVQTNDEFIAALDAADGDDEVRCVIVTGEGRAFCAGTDISSGFQLPVGGNPETGEGIPEDVGGTSVLRMFDMRKPVIGAINGAAAGFGATVTLAMDIRLVSENAKFAFPFARRGICVESCSSWFLPRLVGLQTAMDWMLTGRTFPATEALQRGLAHECLPAEALMPRARAMARDIAENCAPASVAINRQMLLRMMGADHPRVAHELESRAVAATVAGPDAAEGVLSFKERRAPRFSGTVRDAGFMDRWWT</sequence>
<dbReference type="GO" id="GO:0004300">
    <property type="term" value="F:enoyl-CoA hydratase activity"/>
    <property type="evidence" value="ECO:0007669"/>
    <property type="project" value="UniProtKB-EC"/>
</dbReference>
<accession>A0A2G1QQQ3</accession>
<dbReference type="InterPro" id="IPR001753">
    <property type="entry name" value="Enoyl-CoA_hydra/iso"/>
</dbReference>
<dbReference type="PANTHER" id="PTHR43684">
    <property type="match status" value="1"/>
</dbReference>
<dbReference type="EC" id="4.2.1.17" evidence="2"/>
<dbReference type="NCBIfam" id="NF006109">
    <property type="entry name" value="PRK08260.1"/>
    <property type="match status" value="1"/>
</dbReference>
<evidence type="ECO:0000313" key="2">
    <source>
        <dbReference type="EMBL" id="PHP67784.1"/>
    </source>
</evidence>
<dbReference type="Gene3D" id="1.10.12.10">
    <property type="entry name" value="Lyase 2-enoyl-coa Hydratase, Chain A, domain 2"/>
    <property type="match status" value="1"/>
</dbReference>
<dbReference type="Proteomes" id="UP000221168">
    <property type="component" value="Unassembled WGS sequence"/>
</dbReference>
<keyword evidence="2" id="KW-0456">Lyase</keyword>
<evidence type="ECO:0000256" key="1">
    <source>
        <dbReference type="ARBA" id="ARBA00005254"/>
    </source>
</evidence>
<comment type="caution">
    <text evidence="2">The sequence shown here is derived from an EMBL/GenBank/DDBJ whole genome shotgun (WGS) entry which is preliminary data.</text>
</comment>
<dbReference type="CDD" id="cd06558">
    <property type="entry name" value="crotonase-like"/>
    <property type="match status" value="1"/>
</dbReference>
<dbReference type="EMBL" id="PDVP01000003">
    <property type="protein sequence ID" value="PHP67784.1"/>
    <property type="molecule type" value="Genomic_DNA"/>
</dbReference>
<protein>
    <submittedName>
        <fullName evidence="2">Enoyl-CoA hydratase</fullName>
        <ecNumber evidence="2">4.2.1.17</ecNumber>
    </submittedName>
</protein>
<evidence type="ECO:0000313" key="3">
    <source>
        <dbReference type="Proteomes" id="UP000221168"/>
    </source>
</evidence>
<comment type="similarity">
    <text evidence="1">Belongs to the enoyl-CoA hydratase/isomerase family.</text>
</comment>
<gene>
    <name evidence="2" type="ORF">CSC94_08885</name>
</gene>
<dbReference type="AlphaFoldDB" id="A0A2G1QQQ3"/>
<proteinExistence type="inferred from homology"/>
<dbReference type="RefSeq" id="WP_099305951.1">
    <property type="nucleotide sequence ID" value="NZ_PDVP01000003.1"/>
</dbReference>
<dbReference type="InterPro" id="IPR014748">
    <property type="entry name" value="Enoyl-CoA_hydra_C"/>
</dbReference>
<dbReference type="PANTHER" id="PTHR43684:SF4">
    <property type="entry name" value="ENOYL-COA HYDRATASE_ISOMERASE FAMILY PROTEIN (AFU_ORTHOLOGUE AFUA_1G01890)"/>
    <property type="match status" value="1"/>
</dbReference>
<keyword evidence="3" id="KW-1185">Reference proteome</keyword>
<organism evidence="2 3">
    <name type="scientific">Zhengella mangrovi</name>
    <dbReference type="NCBI Taxonomy" id="1982044"/>
    <lineage>
        <taxon>Bacteria</taxon>
        <taxon>Pseudomonadati</taxon>
        <taxon>Pseudomonadota</taxon>
        <taxon>Alphaproteobacteria</taxon>
        <taxon>Hyphomicrobiales</taxon>
        <taxon>Notoacmeibacteraceae</taxon>
        <taxon>Zhengella</taxon>
    </lineage>
</organism>
<dbReference type="InterPro" id="IPR051053">
    <property type="entry name" value="ECH/Chromodomain_protein"/>
</dbReference>
<dbReference type="Pfam" id="PF00378">
    <property type="entry name" value="ECH_1"/>
    <property type="match status" value="1"/>
</dbReference>
<dbReference type="OrthoDB" id="9777711at2"/>
<reference evidence="2 3" key="1">
    <citation type="submission" date="2017-10" db="EMBL/GenBank/DDBJ databases">
        <title>Sedimentibacterium mangrovi gen. nov., sp. nov., a novel member of family Phyllobacteriacea isolated from mangrove sediment.</title>
        <authorList>
            <person name="Liao H."/>
            <person name="Tian Y."/>
        </authorList>
    </citation>
    <scope>NUCLEOTIDE SEQUENCE [LARGE SCALE GENOMIC DNA]</scope>
    <source>
        <strain evidence="2 3">X9-2-2</strain>
    </source>
</reference>
<dbReference type="Gene3D" id="3.90.226.10">
    <property type="entry name" value="2-enoyl-CoA Hydratase, Chain A, domain 1"/>
    <property type="match status" value="1"/>
</dbReference>
<name>A0A2G1QQQ3_9HYPH</name>
<dbReference type="InterPro" id="IPR029045">
    <property type="entry name" value="ClpP/crotonase-like_dom_sf"/>
</dbReference>
<dbReference type="SUPFAM" id="SSF52096">
    <property type="entry name" value="ClpP/crotonase"/>
    <property type="match status" value="1"/>
</dbReference>